<sequence length="128" mass="14007">MFQSLVVTLAFLGQSFPRQKSLAAPTANSNVVMTRPQNITSASIPYRGEAASTSLHAWTPKLWFSTWRSTAARPRRIPPFVGRLPLRCLPTFTTSCFCAVQLLSAMRPYIALPARNLVCGARAAIANV</sequence>
<keyword evidence="2" id="KW-1185">Reference proteome</keyword>
<accession>A0A6A7BXI4</accession>
<evidence type="ECO:0000313" key="2">
    <source>
        <dbReference type="Proteomes" id="UP000799421"/>
    </source>
</evidence>
<reference evidence="1" key="1">
    <citation type="journal article" date="2020" name="Stud. Mycol.">
        <title>101 Dothideomycetes genomes: a test case for predicting lifestyles and emergence of pathogens.</title>
        <authorList>
            <person name="Haridas S."/>
            <person name="Albert R."/>
            <person name="Binder M."/>
            <person name="Bloem J."/>
            <person name="Labutti K."/>
            <person name="Salamov A."/>
            <person name="Andreopoulos B."/>
            <person name="Baker S."/>
            <person name="Barry K."/>
            <person name="Bills G."/>
            <person name="Bluhm B."/>
            <person name="Cannon C."/>
            <person name="Castanera R."/>
            <person name="Culley D."/>
            <person name="Daum C."/>
            <person name="Ezra D."/>
            <person name="Gonzalez J."/>
            <person name="Henrissat B."/>
            <person name="Kuo A."/>
            <person name="Liang C."/>
            <person name="Lipzen A."/>
            <person name="Lutzoni F."/>
            <person name="Magnuson J."/>
            <person name="Mondo S."/>
            <person name="Nolan M."/>
            <person name="Ohm R."/>
            <person name="Pangilinan J."/>
            <person name="Park H.-J."/>
            <person name="Ramirez L."/>
            <person name="Alfaro M."/>
            <person name="Sun H."/>
            <person name="Tritt A."/>
            <person name="Yoshinaga Y."/>
            <person name="Zwiers L.-H."/>
            <person name="Turgeon B."/>
            <person name="Goodwin S."/>
            <person name="Spatafora J."/>
            <person name="Crous P."/>
            <person name="Grigoriev I."/>
        </authorList>
    </citation>
    <scope>NUCLEOTIDE SEQUENCE</scope>
    <source>
        <strain evidence="1">CBS 480.64</strain>
    </source>
</reference>
<gene>
    <name evidence="1" type="ORF">K470DRAFT_79191</name>
</gene>
<organism evidence="1 2">
    <name type="scientific">Piedraia hortae CBS 480.64</name>
    <dbReference type="NCBI Taxonomy" id="1314780"/>
    <lineage>
        <taxon>Eukaryota</taxon>
        <taxon>Fungi</taxon>
        <taxon>Dikarya</taxon>
        <taxon>Ascomycota</taxon>
        <taxon>Pezizomycotina</taxon>
        <taxon>Dothideomycetes</taxon>
        <taxon>Dothideomycetidae</taxon>
        <taxon>Capnodiales</taxon>
        <taxon>Piedraiaceae</taxon>
        <taxon>Piedraia</taxon>
    </lineage>
</organism>
<proteinExistence type="predicted"/>
<evidence type="ECO:0000313" key="1">
    <source>
        <dbReference type="EMBL" id="KAF2860076.1"/>
    </source>
</evidence>
<dbReference type="AlphaFoldDB" id="A0A6A7BXI4"/>
<protein>
    <submittedName>
        <fullName evidence="1">Uncharacterized protein</fullName>
    </submittedName>
</protein>
<dbReference type="EMBL" id="MU005985">
    <property type="protein sequence ID" value="KAF2860076.1"/>
    <property type="molecule type" value="Genomic_DNA"/>
</dbReference>
<name>A0A6A7BXI4_9PEZI</name>
<dbReference type="Proteomes" id="UP000799421">
    <property type="component" value="Unassembled WGS sequence"/>
</dbReference>